<evidence type="ECO:0000313" key="2">
    <source>
        <dbReference type="EMBL" id="PCR88643.1"/>
    </source>
</evidence>
<feature type="region of interest" description="Disordered" evidence="1">
    <location>
        <begin position="306"/>
        <end position="325"/>
    </location>
</feature>
<reference evidence="2 3" key="1">
    <citation type="submission" date="2017-09" db="EMBL/GenBank/DDBJ databases">
        <title>Genome sequences of Natrinema ejinorence JCM 13890T.</title>
        <authorList>
            <person name="Roh S.W."/>
            <person name="Kim Y.B."/>
            <person name="Kim J.Y."/>
        </authorList>
    </citation>
    <scope>NUCLEOTIDE SEQUENCE [LARGE SCALE GENOMIC DNA]</scope>
    <source>
        <strain evidence="2 3">JCM 13890</strain>
    </source>
</reference>
<evidence type="ECO:0000313" key="3">
    <source>
        <dbReference type="Proteomes" id="UP000219689"/>
    </source>
</evidence>
<evidence type="ECO:0000256" key="1">
    <source>
        <dbReference type="SAM" id="MobiDB-lite"/>
    </source>
</evidence>
<protein>
    <submittedName>
        <fullName evidence="2">Uncharacterized protein</fullName>
    </submittedName>
</protein>
<sequence length="325" mass="37244">MTEPKPIRRVEDVAGGVRVVTRNLSDLYDYRSASILEREYPGLFVTCVPAKGGPEKVRIASAARYGDGSEWQIHGANGIYAEVSIDERELSDAERAYCDEHTLYQDTESVVEFSMPHPGEIRAAIADHDLARVHCLEAVIEDHDRRHDVLSEMQERIESERVRANQLHPREGILTDVAPEWDPKNDHNDGKTRESLYDMARSRKDAHKQDFESVAGFEYWAFWYARSRVLDWYEPDLEPWDIIGLDVVGKGDWTYCRECGAVAPGETFLHVDLERIDRTRRVCERCADLNADSDHCKTYTPENVAEARDERAQREGGQRNLSGEY</sequence>
<feature type="compositionally biased region" description="Basic and acidic residues" evidence="1">
    <location>
        <begin position="306"/>
        <end position="317"/>
    </location>
</feature>
<dbReference type="RefSeq" id="WP_097382110.1">
    <property type="nucleotide sequence ID" value="NZ_NXNI01000003.1"/>
</dbReference>
<dbReference type="EMBL" id="NXNI01000003">
    <property type="protein sequence ID" value="PCR88643.1"/>
    <property type="molecule type" value="Genomic_DNA"/>
</dbReference>
<keyword evidence="3" id="KW-1185">Reference proteome</keyword>
<comment type="caution">
    <text evidence="2">The sequence shown here is derived from an EMBL/GenBank/DDBJ whole genome shotgun (WGS) entry which is preliminary data.</text>
</comment>
<dbReference type="AlphaFoldDB" id="A0A2A5QPI1"/>
<dbReference type="Proteomes" id="UP000219689">
    <property type="component" value="Unassembled WGS sequence"/>
</dbReference>
<proteinExistence type="predicted"/>
<name>A0A2A5QPI1_9EURY</name>
<accession>A0A2A5QPI1</accession>
<gene>
    <name evidence="2" type="ORF">CP557_21665</name>
</gene>
<dbReference type="OrthoDB" id="175021at2157"/>
<organism evidence="2 3">
    <name type="scientific">Natrinema ejinorense</name>
    <dbReference type="NCBI Taxonomy" id="373386"/>
    <lineage>
        <taxon>Archaea</taxon>
        <taxon>Methanobacteriati</taxon>
        <taxon>Methanobacteriota</taxon>
        <taxon>Stenosarchaea group</taxon>
        <taxon>Halobacteria</taxon>
        <taxon>Halobacteriales</taxon>
        <taxon>Natrialbaceae</taxon>
        <taxon>Natrinema</taxon>
    </lineage>
</organism>